<dbReference type="InterPro" id="IPR002401">
    <property type="entry name" value="Cyt_P450_E_grp-I"/>
</dbReference>
<evidence type="ECO:0000256" key="3">
    <source>
        <dbReference type="ARBA" id="ARBA00010617"/>
    </source>
</evidence>
<comment type="pathway">
    <text evidence="2">Secondary metabolite biosynthesis.</text>
</comment>
<sequence>MDISTAQRFSTMLKEHYPAVCLTSISGFALWWLLKKRKEGALPLPPSPKSDPLIGHLRFLPSVDEHIAYKKWGDELQSDIISLNMMGQVIIVLNSAEAANELLVRRAAIYSDRPQLPMVRDESLMAACTILSTAYGYETTASKDELVEIVETANKGLCQAALPGNFFVNVVPWLRCVPSWLPGAGWKRQAHKWRAEKDKMLYKPFNWTREQMAAGTAAPSMLKNLLSNLASQDQEILDGAEEEDRIRWTTGTMFSAGSDTSVAVLLVFVLAMTLHPEAQRKAQLELDSVLTEHRLPELTDRPHLPYVNRLIKEVLRWRTVAPLAIPHKCTEDDHYKGYHIPKGAMVIGNVWAMSNDSKTYSEPGVFNPDRFLDPLVPDAPLFGFGRRSCLGIHLAEAVLFSTISTMLTVFQIRPICDSLGNPLLPSATMGPNMLVNHPSPFDCKIVVRSEKYERLLREWSTW</sequence>
<dbReference type="Gene3D" id="1.10.630.10">
    <property type="entry name" value="Cytochrome P450"/>
    <property type="match status" value="1"/>
</dbReference>
<dbReference type="InterPro" id="IPR017972">
    <property type="entry name" value="Cyt_P450_CS"/>
</dbReference>
<organism evidence="11 12">
    <name type="scientific">Rhizoctonia solani</name>
    <dbReference type="NCBI Taxonomy" id="456999"/>
    <lineage>
        <taxon>Eukaryota</taxon>
        <taxon>Fungi</taxon>
        <taxon>Dikarya</taxon>
        <taxon>Basidiomycota</taxon>
        <taxon>Agaricomycotina</taxon>
        <taxon>Agaricomycetes</taxon>
        <taxon>Cantharellales</taxon>
        <taxon>Ceratobasidiaceae</taxon>
        <taxon>Rhizoctonia</taxon>
    </lineage>
</organism>
<protein>
    <recommendedName>
        <fullName evidence="13">O-methylsterigmatocystin oxidoreductase</fullName>
    </recommendedName>
</protein>
<comment type="caution">
    <text evidence="11">The sequence shown here is derived from an EMBL/GenBank/DDBJ whole genome shotgun (WGS) entry which is preliminary data.</text>
</comment>
<evidence type="ECO:0000256" key="2">
    <source>
        <dbReference type="ARBA" id="ARBA00005179"/>
    </source>
</evidence>
<dbReference type="InterPro" id="IPR050364">
    <property type="entry name" value="Cytochrome_P450_fung"/>
</dbReference>
<proteinExistence type="inferred from homology"/>
<evidence type="ECO:0000256" key="10">
    <source>
        <dbReference type="RuleBase" id="RU000461"/>
    </source>
</evidence>
<dbReference type="Proteomes" id="UP000663853">
    <property type="component" value="Unassembled WGS sequence"/>
</dbReference>
<name>A0A8H3H6M2_9AGAM</name>
<dbReference type="CDD" id="cd11065">
    <property type="entry name" value="CYP64-like"/>
    <property type="match status" value="1"/>
</dbReference>
<evidence type="ECO:0000256" key="8">
    <source>
        <dbReference type="ARBA" id="ARBA00023033"/>
    </source>
</evidence>
<feature type="binding site" description="axial binding residue" evidence="9">
    <location>
        <position position="389"/>
    </location>
    <ligand>
        <name>heme</name>
        <dbReference type="ChEBI" id="CHEBI:30413"/>
    </ligand>
    <ligandPart>
        <name>Fe</name>
        <dbReference type="ChEBI" id="CHEBI:18248"/>
    </ligandPart>
</feature>
<evidence type="ECO:0000256" key="7">
    <source>
        <dbReference type="ARBA" id="ARBA00023004"/>
    </source>
</evidence>
<evidence type="ECO:0000313" key="11">
    <source>
        <dbReference type="EMBL" id="CAE6488740.1"/>
    </source>
</evidence>
<comment type="similarity">
    <text evidence="3 10">Belongs to the cytochrome P450 family.</text>
</comment>
<comment type="cofactor">
    <cofactor evidence="1 9">
        <name>heme</name>
        <dbReference type="ChEBI" id="CHEBI:30413"/>
    </cofactor>
</comment>
<evidence type="ECO:0000256" key="1">
    <source>
        <dbReference type="ARBA" id="ARBA00001971"/>
    </source>
</evidence>
<keyword evidence="4 9" id="KW-0349">Heme</keyword>
<keyword evidence="6 10" id="KW-0560">Oxidoreductase</keyword>
<dbReference type="GO" id="GO:0005506">
    <property type="term" value="F:iron ion binding"/>
    <property type="evidence" value="ECO:0007669"/>
    <property type="project" value="InterPro"/>
</dbReference>
<evidence type="ECO:0000256" key="4">
    <source>
        <dbReference type="ARBA" id="ARBA00022617"/>
    </source>
</evidence>
<accession>A0A8H3H6M2</accession>
<reference evidence="11" key="1">
    <citation type="submission" date="2021-01" db="EMBL/GenBank/DDBJ databases">
        <authorList>
            <person name="Kaushik A."/>
        </authorList>
    </citation>
    <scope>NUCLEOTIDE SEQUENCE</scope>
    <source>
        <strain evidence="11">AG6-10EEA</strain>
    </source>
</reference>
<keyword evidence="5 9" id="KW-0479">Metal-binding</keyword>
<dbReference type="PROSITE" id="PS00086">
    <property type="entry name" value="CYTOCHROME_P450"/>
    <property type="match status" value="1"/>
</dbReference>
<dbReference type="Pfam" id="PF00067">
    <property type="entry name" value="p450"/>
    <property type="match status" value="1"/>
</dbReference>
<evidence type="ECO:0000256" key="6">
    <source>
        <dbReference type="ARBA" id="ARBA00023002"/>
    </source>
</evidence>
<dbReference type="AlphaFoldDB" id="A0A8H3H6M2"/>
<dbReference type="PANTHER" id="PTHR46300">
    <property type="entry name" value="P450, PUTATIVE (EUROFUNG)-RELATED-RELATED"/>
    <property type="match status" value="1"/>
</dbReference>
<gene>
    <name evidence="11" type="ORF">RDB_LOCUS98379</name>
</gene>
<dbReference type="GO" id="GO:0020037">
    <property type="term" value="F:heme binding"/>
    <property type="evidence" value="ECO:0007669"/>
    <property type="project" value="InterPro"/>
</dbReference>
<dbReference type="PRINTS" id="PR00463">
    <property type="entry name" value="EP450I"/>
</dbReference>
<dbReference type="SUPFAM" id="SSF48264">
    <property type="entry name" value="Cytochrome P450"/>
    <property type="match status" value="1"/>
</dbReference>
<dbReference type="InterPro" id="IPR001128">
    <property type="entry name" value="Cyt_P450"/>
</dbReference>
<evidence type="ECO:0000256" key="9">
    <source>
        <dbReference type="PIRSR" id="PIRSR602401-1"/>
    </source>
</evidence>
<keyword evidence="7 9" id="KW-0408">Iron</keyword>
<dbReference type="GO" id="GO:0004497">
    <property type="term" value="F:monooxygenase activity"/>
    <property type="evidence" value="ECO:0007669"/>
    <property type="project" value="UniProtKB-KW"/>
</dbReference>
<keyword evidence="8 10" id="KW-0503">Monooxygenase</keyword>
<dbReference type="PANTHER" id="PTHR46300:SF7">
    <property type="entry name" value="P450, PUTATIVE (EUROFUNG)-RELATED"/>
    <property type="match status" value="1"/>
</dbReference>
<dbReference type="EMBL" id="CAJMXA010002893">
    <property type="protein sequence ID" value="CAE6488740.1"/>
    <property type="molecule type" value="Genomic_DNA"/>
</dbReference>
<dbReference type="GO" id="GO:0016705">
    <property type="term" value="F:oxidoreductase activity, acting on paired donors, with incorporation or reduction of molecular oxygen"/>
    <property type="evidence" value="ECO:0007669"/>
    <property type="project" value="InterPro"/>
</dbReference>
<evidence type="ECO:0008006" key="13">
    <source>
        <dbReference type="Google" id="ProtNLM"/>
    </source>
</evidence>
<evidence type="ECO:0000313" key="12">
    <source>
        <dbReference type="Proteomes" id="UP000663853"/>
    </source>
</evidence>
<dbReference type="InterPro" id="IPR036396">
    <property type="entry name" value="Cyt_P450_sf"/>
</dbReference>
<evidence type="ECO:0000256" key="5">
    <source>
        <dbReference type="ARBA" id="ARBA00022723"/>
    </source>
</evidence>